<evidence type="ECO:0000256" key="3">
    <source>
        <dbReference type="ARBA" id="ARBA00023172"/>
    </source>
</evidence>
<dbReference type="CDD" id="cd01189">
    <property type="entry name" value="INT_ICEBs1_C_like"/>
    <property type="match status" value="1"/>
</dbReference>
<keyword evidence="3" id="KW-0233">DNA recombination</keyword>
<dbReference type="Gene3D" id="1.10.150.130">
    <property type="match status" value="1"/>
</dbReference>
<accession>A0A6J6WLZ0</accession>
<dbReference type="PROSITE" id="PS51900">
    <property type="entry name" value="CB"/>
    <property type="match status" value="1"/>
</dbReference>
<dbReference type="PANTHER" id="PTHR30349">
    <property type="entry name" value="PHAGE INTEGRASE-RELATED"/>
    <property type="match status" value="1"/>
</dbReference>
<dbReference type="PANTHER" id="PTHR30349:SF64">
    <property type="entry name" value="PROPHAGE INTEGRASE INTD-RELATED"/>
    <property type="match status" value="1"/>
</dbReference>
<dbReference type="EMBL" id="CAFAAI010000004">
    <property type="protein sequence ID" value="CAB4785742.1"/>
    <property type="molecule type" value="Genomic_DNA"/>
</dbReference>
<keyword evidence="2" id="KW-0238">DNA-binding</keyword>
<evidence type="ECO:0000259" key="5">
    <source>
        <dbReference type="PROSITE" id="PS51900"/>
    </source>
</evidence>
<name>A0A6J6WLZ0_9ZZZZ</name>
<dbReference type="InterPro" id="IPR002104">
    <property type="entry name" value="Integrase_catalytic"/>
</dbReference>
<dbReference type="InterPro" id="IPR044068">
    <property type="entry name" value="CB"/>
</dbReference>
<dbReference type="Pfam" id="PF00589">
    <property type="entry name" value="Phage_integrase"/>
    <property type="match status" value="1"/>
</dbReference>
<protein>
    <submittedName>
        <fullName evidence="6">Unannotated protein</fullName>
    </submittedName>
</protein>
<evidence type="ECO:0000313" key="6">
    <source>
        <dbReference type="EMBL" id="CAB4785742.1"/>
    </source>
</evidence>
<dbReference type="AlphaFoldDB" id="A0A6J6WLZ0"/>
<evidence type="ECO:0000256" key="1">
    <source>
        <dbReference type="ARBA" id="ARBA00008857"/>
    </source>
</evidence>
<dbReference type="InterPro" id="IPR010998">
    <property type="entry name" value="Integrase_recombinase_N"/>
</dbReference>
<dbReference type="GO" id="GO:0003677">
    <property type="term" value="F:DNA binding"/>
    <property type="evidence" value="ECO:0007669"/>
    <property type="project" value="UniProtKB-KW"/>
</dbReference>
<dbReference type="Gene3D" id="1.10.443.10">
    <property type="entry name" value="Intergrase catalytic core"/>
    <property type="match status" value="1"/>
</dbReference>
<organism evidence="6">
    <name type="scientific">freshwater metagenome</name>
    <dbReference type="NCBI Taxonomy" id="449393"/>
    <lineage>
        <taxon>unclassified sequences</taxon>
        <taxon>metagenomes</taxon>
        <taxon>ecological metagenomes</taxon>
    </lineage>
</organism>
<feature type="domain" description="Core-binding (CB)" evidence="5">
    <location>
        <begin position="58"/>
        <end position="137"/>
    </location>
</feature>
<dbReference type="SUPFAM" id="SSF56349">
    <property type="entry name" value="DNA breaking-rejoining enzymes"/>
    <property type="match status" value="1"/>
</dbReference>
<evidence type="ECO:0000256" key="2">
    <source>
        <dbReference type="ARBA" id="ARBA00023125"/>
    </source>
</evidence>
<dbReference type="PROSITE" id="PS51898">
    <property type="entry name" value="TYR_RECOMBINASE"/>
    <property type="match status" value="1"/>
</dbReference>
<dbReference type="InterPro" id="IPR011010">
    <property type="entry name" value="DNA_brk_join_enz"/>
</dbReference>
<dbReference type="InterPro" id="IPR050090">
    <property type="entry name" value="Tyrosine_recombinase_XerCD"/>
</dbReference>
<dbReference type="InterPro" id="IPR013762">
    <property type="entry name" value="Integrase-like_cat_sf"/>
</dbReference>
<proteinExistence type="inferred from homology"/>
<gene>
    <name evidence="6" type="ORF">UFOPK2992_00059</name>
</gene>
<feature type="domain" description="Tyr recombinase" evidence="4">
    <location>
        <begin position="157"/>
        <end position="348"/>
    </location>
</feature>
<dbReference type="GO" id="GO:0006310">
    <property type="term" value="P:DNA recombination"/>
    <property type="evidence" value="ECO:0007669"/>
    <property type="project" value="UniProtKB-KW"/>
</dbReference>
<sequence>MSIDKRPDGKYRARIREYPGGPERSKQFARKLDAERWVAEMRVAIARGSYLTADEMKITFGQYAQTYLSRQIWVDTTRRVACNSLQRAEDHFGPARPLSSIRRGDVQAYVVSLTSQFAPGTVRTNFQHVRTMMRAAHIDGVITVDPTMGITLPKVTSELVILSPDQTCGLLDAADPAFRAAIVLGAHVGLRAGEVQGLFVSDIDFLRRTINVRRQLDGRTSAMTLKAPKSKAGTRSVPVPSVVLDVLAAHVQQFGAGRDGVLMHTDGEYLSNNQLNYQWRRAQVGAGHVKGSLRFHWLRHAFASSLISAGVSVKAVADAMGHENPAVTLRTYASLWPGDDDRIRTALEGVWNIADLLRTKSAQTGS</sequence>
<reference evidence="6" key="1">
    <citation type="submission" date="2020-05" db="EMBL/GenBank/DDBJ databases">
        <authorList>
            <person name="Chiriac C."/>
            <person name="Salcher M."/>
            <person name="Ghai R."/>
            <person name="Kavagutti S V."/>
        </authorList>
    </citation>
    <scope>NUCLEOTIDE SEQUENCE</scope>
</reference>
<evidence type="ECO:0000259" key="4">
    <source>
        <dbReference type="PROSITE" id="PS51898"/>
    </source>
</evidence>
<comment type="similarity">
    <text evidence="1">Belongs to the 'phage' integrase family.</text>
</comment>
<dbReference type="GO" id="GO:0015074">
    <property type="term" value="P:DNA integration"/>
    <property type="evidence" value="ECO:0007669"/>
    <property type="project" value="InterPro"/>
</dbReference>